<dbReference type="Proteomes" id="UP000275408">
    <property type="component" value="Unassembled WGS sequence"/>
</dbReference>
<dbReference type="PANTHER" id="PTHR33524:SF2">
    <property type="entry name" value="SET DOMAIN-CONTAINING PROTEIN 9"/>
    <property type="match status" value="1"/>
</dbReference>
<comment type="caution">
    <text evidence="1">The sequence shown here is derived from an EMBL/GenBank/DDBJ whole genome shotgun (WGS) entry which is preliminary data.</text>
</comment>
<keyword evidence="2" id="KW-1185">Reference proteome</keyword>
<gene>
    <name evidence="1" type="ORF">pdam_00002304</name>
</gene>
<dbReference type="AlphaFoldDB" id="A0A3M6TFT8"/>
<accession>A0A3M6TFT8</accession>
<dbReference type="EMBL" id="RCHS01003687">
    <property type="protein sequence ID" value="RMX40084.1"/>
    <property type="molecule type" value="Genomic_DNA"/>
</dbReference>
<evidence type="ECO:0008006" key="3">
    <source>
        <dbReference type="Google" id="ProtNLM"/>
    </source>
</evidence>
<evidence type="ECO:0000313" key="1">
    <source>
        <dbReference type="EMBL" id="RMX40084.1"/>
    </source>
</evidence>
<protein>
    <recommendedName>
        <fullName evidence="3">SET domain-containing protein</fullName>
    </recommendedName>
</protein>
<feature type="non-terminal residue" evidence="1">
    <location>
        <position position="263"/>
    </location>
</feature>
<name>A0A3M6TFT8_POCDA</name>
<dbReference type="PANTHER" id="PTHR33524">
    <property type="entry name" value="C5ORF35"/>
    <property type="match status" value="1"/>
</dbReference>
<sequence length="263" mass="29755">MSMLIRKWIEKWRSYRYRFVPWIAWNLRKRTVREVGSTDQDKTVPDTKVIESLLTVLHALHDIEMQSANDRHQSGVMYNTLGYEIKRLESSIPGAGKGVFVTKGDIPVGSLVALYPGTIYWPYEPILIQSVGNPFVFRCIDGILIDGNDKGLSKMIYRSSAGRDQIGPYLLCDTTWLTNDPQNPLAVGQYVNNRTKNKPANVAYQEVDIPLQSVAPKLWKYLPNVWYSSGNIAGENSFLRIIALVSVCKICEGDEVLSSYFTV</sequence>
<dbReference type="InterPro" id="IPR040415">
    <property type="entry name" value="SETD9"/>
</dbReference>
<dbReference type="CDD" id="cd10537">
    <property type="entry name" value="SET_SETD9"/>
    <property type="match status" value="1"/>
</dbReference>
<proteinExistence type="predicted"/>
<evidence type="ECO:0000313" key="2">
    <source>
        <dbReference type="Proteomes" id="UP000275408"/>
    </source>
</evidence>
<reference evidence="1 2" key="1">
    <citation type="journal article" date="2018" name="Sci. Rep.">
        <title>Comparative analysis of the Pocillopora damicornis genome highlights role of immune system in coral evolution.</title>
        <authorList>
            <person name="Cunning R."/>
            <person name="Bay R.A."/>
            <person name="Gillette P."/>
            <person name="Baker A.C."/>
            <person name="Traylor-Knowles N."/>
        </authorList>
    </citation>
    <scope>NUCLEOTIDE SEQUENCE [LARGE SCALE GENOMIC DNA]</scope>
    <source>
        <strain evidence="1">RSMAS</strain>
        <tissue evidence="1">Whole animal</tissue>
    </source>
</reference>
<dbReference type="OrthoDB" id="442460at2759"/>
<organism evidence="1 2">
    <name type="scientific">Pocillopora damicornis</name>
    <name type="common">Cauliflower coral</name>
    <name type="synonym">Millepora damicornis</name>
    <dbReference type="NCBI Taxonomy" id="46731"/>
    <lineage>
        <taxon>Eukaryota</taxon>
        <taxon>Metazoa</taxon>
        <taxon>Cnidaria</taxon>
        <taxon>Anthozoa</taxon>
        <taxon>Hexacorallia</taxon>
        <taxon>Scleractinia</taxon>
        <taxon>Astrocoeniina</taxon>
        <taxon>Pocilloporidae</taxon>
        <taxon>Pocillopora</taxon>
    </lineage>
</organism>